<keyword evidence="3" id="KW-1185">Reference proteome</keyword>
<gene>
    <name evidence="2" type="ORF">BJY01DRAFT_251110</name>
</gene>
<evidence type="ECO:0000313" key="3">
    <source>
        <dbReference type="Proteomes" id="UP001610446"/>
    </source>
</evidence>
<dbReference type="EMBL" id="JBFXLU010000150">
    <property type="protein sequence ID" value="KAL2838101.1"/>
    <property type="molecule type" value="Genomic_DNA"/>
</dbReference>
<accession>A0ABR4JDI3</accession>
<sequence length="243" mass="27281">MSSATQTSAHTTTYSTPSRNPSNIPRRRLLTKRTVPLSADDCRAPASLCAVCKPLYQELLMAYGVDQLLCSSGFYPVVFMNTFPAKTKTKFLGTARKSLERTLSLSYGMADAKVWKVAFKNESNNSSQDEDGDEDTNNGKGKAKDKSKDPAITLKVLFDFPHKIQVFDDTLRGLFLQFPVSFLADEETGATEWMMQLPENCTLDEDGNYVPGQEEESLAKLRYWKQVDKLLVAKRVINKDVRK</sequence>
<reference evidence="2 3" key="1">
    <citation type="submission" date="2024-07" db="EMBL/GenBank/DDBJ databases">
        <title>Section-level genome sequencing and comparative genomics of Aspergillus sections Usti and Cavernicolus.</title>
        <authorList>
            <consortium name="Lawrence Berkeley National Laboratory"/>
            <person name="Nybo J.L."/>
            <person name="Vesth T.C."/>
            <person name="Theobald S."/>
            <person name="Frisvad J.C."/>
            <person name="Larsen T.O."/>
            <person name="Kjaerboelling I."/>
            <person name="Rothschild-Mancinelli K."/>
            <person name="Lyhne E.K."/>
            <person name="Kogle M.E."/>
            <person name="Barry K."/>
            <person name="Clum A."/>
            <person name="Na H."/>
            <person name="Ledsgaard L."/>
            <person name="Lin J."/>
            <person name="Lipzen A."/>
            <person name="Kuo A."/>
            <person name="Riley R."/>
            <person name="Mondo S."/>
            <person name="Labutti K."/>
            <person name="Haridas S."/>
            <person name="Pangalinan J."/>
            <person name="Salamov A.A."/>
            <person name="Simmons B.A."/>
            <person name="Magnuson J.K."/>
            <person name="Chen J."/>
            <person name="Drula E."/>
            <person name="Henrissat B."/>
            <person name="Wiebenga A."/>
            <person name="Lubbers R.J."/>
            <person name="Gomes A.C."/>
            <person name="Makela M.R."/>
            <person name="Stajich J."/>
            <person name="Grigoriev I.V."/>
            <person name="Mortensen U.H."/>
            <person name="De Vries R.P."/>
            <person name="Baker S.E."/>
            <person name="Andersen M.R."/>
        </authorList>
    </citation>
    <scope>NUCLEOTIDE SEQUENCE [LARGE SCALE GENOMIC DNA]</scope>
    <source>
        <strain evidence="2 3">CBS 123904</strain>
    </source>
</reference>
<name>A0ABR4JDI3_9EURO</name>
<dbReference type="Proteomes" id="UP001610446">
    <property type="component" value="Unassembled WGS sequence"/>
</dbReference>
<feature type="region of interest" description="Disordered" evidence="1">
    <location>
        <begin position="123"/>
        <end position="146"/>
    </location>
</feature>
<feature type="region of interest" description="Disordered" evidence="1">
    <location>
        <begin position="1"/>
        <end position="25"/>
    </location>
</feature>
<feature type="compositionally biased region" description="Low complexity" evidence="1">
    <location>
        <begin position="1"/>
        <end position="24"/>
    </location>
</feature>
<protein>
    <submittedName>
        <fullName evidence="2">Uncharacterized protein</fullName>
    </submittedName>
</protein>
<evidence type="ECO:0000256" key="1">
    <source>
        <dbReference type="SAM" id="MobiDB-lite"/>
    </source>
</evidence>
<proteinExistence type="predicted"/>
<comment type="caution">
    <text evidence="2">The sequence shown here is derived from an EMBL/GenBank/DDBJ whole genome shotgun (WGS) entry which is preliminary data.</text>
</comment>
<evidence type="ECO:0000313" key="2">
    <source>
        <dbReference type="EMBL" id="KAL2838101.1"/>
    </source>
</evidence>
<organism evidence="2 3">
    <name type="scientific">Aspergillus pseudoustus</name>
    <dbReference type="NCBI Taxonomy" id="1810923"/>
    <lineage>
        <taxon>Eukaryota</taxon>
        <taxon>Fungi</taxon>
        <taxon>Dikarya</taxon>
        <taxon>Ascomycota</taxon>
        <taxon>Pezizomycotina</taxon>
        <taxon>Eurotiomycetes</taxon>
        <taxon>Eurotiomycetidae</taxon>
        <taxon>Eurotiales</taxon>
        <taxon>Aspergillaceae</taxon>
        <taxon>Aspergillus</taxon>
        <taxon>Aspergillus subgen. Nidulantes</taxon>
    </lineage>
</organism>